<evidence type="ECO:0000313" key="1">
    <source>
        <dbReference type="EMBL" id="MQM23584.1"/>
    </source>
</evidence>
<dbReference type="AlphaFoldDB" id="A0A843XUG8"/>
<name>A0A843XUG8_COLES</name>
<comment type="caution">
    <text evidence="1">The sequence shown here is derived from an EMBL/GenBank/DDBJ whole genome shotgun (WGS) entry which is preliminary data.</text>
</comment>
<protein>
    <submittedName>
        <fullName evidence="1">Uncharacterized protein</fullName>
    </submittedName>
</protein>
<gene>
    <name evidence="1" type="ORF">Taro_056650</name>
</gene>
<dbReference type="EMBL" id="NMUH01016967">
    <property type="protein sequence ID" value="MQM23584.1"/>
    <property type="molecule type" value="Genomic_DNA"/>
</dbReference>
<dbReference type="Proteomes" id="UP000652761">
    <property type="component" value="Unassembled WGS sequence"/>
</dbReference>
<reference evidence="1" key="1">
    <citation type="submission" date="2017-07" db="EMBL/GenBank/DDBJ databases">
        <title>Taro Niue Genome Assembly and Annotation.</title>
        <authorList>
            <person name="Atibalentja N."/>
            <person name="Keating K."/>
            <person name="Fields C.J."/>
        </authorList>
    </citation>
    <scope>NUCLEOTIDE SEQUENCE</scope>
    <source>
        <strain evidence="1">Niue_2</strain>
        <tissue evidence="1">Leaf</tissue>
    </source>
</reference>
<accession>A0A843XUG8</accession>
<keyword evidence="2" id="KW-1185">Reference proteome</keyword>
<proteinExistence type="predicted"/>
<organism evidence="1 2">
    <name type="scientific">Colocasia esculenta</name>
    <name type="common">Wild taro</name>
    <name type="synonym">Arum esculentum</name>
    <dbReference type="NCBI Taxonomy" id="4460"/>
    <lineage>
        <taxon>Eukaryota</taxon>
        <taxon>Viridiplantae</taxon>
        <taxon>Streptophyta</taxon>
        <taxon>Embryophyta</taxon>
        <taxon>Tracheophyta</taxon>
        <taxon>Spermatophyta</taxon>
        <taxon>Magnoliopsida</taxon>
        <taxon>Liliopsida</taxon>
        <taxon>Araceae</taxon>
        <taxon>Aroideae</taxon>
        <taxon>Colocasieae</taxon>
        <taxon>Colocasia</taxon>
    </lineage>
</organism>
<sequence length="59" mass="6630">MHGTGLWCAGTCGARRARCSLDEHALRGWRVVCAISVKFTWFECVYGTHIVVMLACRSR</sequence>
<evidence type="ECO:0000313" key="2">
    <source>
        <dbReference type="Proteomes" id="UP000652761"/>
    </source>
</evidence>